<name>A0A445DWX7_ARAHY</name>
<comment type="caution">
    <text evidence="1">The sequence shown here is derived from an EMBL/GenBank/DDBJ whole genome shotgun (WGS) entry which is preliminary data.</text>
</comment>
<evidence type="ECO:0000313" key="1">
    <source>
        <dbReference type="EMBL" id="RYR67667.1"/>
    </source>
</evidence>
<dbReference type="EMBL" id="SDMP01000003">
    <property type="protein sequence ID" value="RYR67667.1"/>
    <property type="molecule type" value="Genomic_DNA"/>
</dbReference>
<accession>A0A445DWX7</accession>
<gene>
    <name evidence="1" type="ORF">Ahy_A03g014048</name>
</gene>
<sequence length="75" mass="8350">MMPSSERYTTIKWVGGCNRCWRMYVRGTTTSLPDSAQKSRRLCTFTGRPMRGSSVSVSQIELIGHRPGRPSISAA</sequence>
<dbReference type="AlphaFoldDB" id="A0A445DWX7"/>
<reference evidence="1 2" key="1">
    <citation type="submission" date="2019-01" db="EMBL/GenBank/DDBJ databases">
        <title>Sequencing of cultivated peanut Arachis hypogaea provides insights into genome evolution and oil improvement.</title>
        <authorList>
            <person name="Chen X."/>
        </authorList>
    </citation>
    <scope>NUCLEOTIDE SEQUENCE [LARGE SCALE GENOMIC DNA]</scope>
    <source>
        <strain evidence="2">cv. Fuhuasheng</strain>
        <tissue evidence="1">Leaves</tissue>
    </source>
</reference>
<evidence type="ECO:0000313" key="2">
    <source>
        <dbReference type="Proteomes" id="UP000289738"/>
    </source>
</evidence>
<dbReference type="Proteomes" id="UP000289738">
    <property type="component" value="Chromosome A03"/>
</dbReference>
<protein>
    <submittedName>
        <fullName evidence="1">Uncharacterized protein</fullName>
    </submittedName>
</protein>
<organism evidence="1 2">
    <name type="scientific">Arachis hypogaea</name>
    <name type="common">Peanut</name>
    <dbReference type="NCBI Taxonomy" id="3818"/>
    <lineage>
        <taxon>Eukaryota</taxon>
        <taxon>Viridiplantae</taxon>
        <taxon>Streptophyta</taxon>
        <taxon>Embryophyta</taxon>
        <taxon>Tracheophyta</taxon>
        <taxon>Spermatophyta</taxon>
        <taxon>Magnoliopsida</taxon>
        <taxon>eudicotyledons</taxon>
        <taxon>Gunneridae</taxon>
        <taxon>Pentapetalae</taxon>
        <taxon>rosids</taxon>
        <taxon>fabids</taxon>
        <taxon>Fabales</taxon>
        <taxon>Fabaceae</taxon>
        <taxon>Papilionoideae</taxon>
        <taxon>50 kb inversion clade</taxon>
        <taxon>dalbergioids sensu lato</taxon>
        <taxon>Dalbergieae</taxon>
        <taxon>Pterocarpus clade</taxon>
        <taxon>Arachis</taxon>
    </lineage>
</organism>
<keyword evidence="2" id="KW-1185">Reference proteome</keyword>
<proteinExistence type="predicted"/>